<sequence>MKTPERLFCCTTCTTTKKQHNFSALTGIGKKYITYTVPIPLKPLPEKSRKSGMGGIAGTAAIPLPTPAASLAIRGLRRFGVGGTAKIDFFSFFYFRRDL</sequence>
<accession>A0ABT1TKC5</accession>
<dbReference type="RefSeq" id="WP_256603532.1">
    <property type="nucleotide sequence ID" value="NZ_JANIBJ010000031.1"/>
</dbReference>
<evidence type="ECO:0000313" key="2">
    <source>
        <dbReference type="Proteomes" id="UP001524499"/>
    </source>
</evidence>
<protein>
    <submittedName>
        <fullName evidence="1">Uncharacterized protein</fullName>
    </submittedName>
</protein>
<organism evidence="1 2">
    <name type="scientific">Methylomonas subterranea</name>
    <dbReference type="NCBI Taxonomy" id="2952225"/>
    <lineage>
        <taxon>Bacteria</taxon>
        <taxon>Pseudomonadati</taxon>
        <taxon>Pseudomonadota</taxon>
        <taxon>Gammaproteobacteria</taxon>
        <taxon>Methylococcales</taxon>
        <taxon>Methylococcaceae</taxon>
        <taxon>Methylomonas</taxon>
    </lineage>
</organism>
<keyword evidence="2" id="KW-1185">Reference proteome</keyword>
<dbReference type="EMBL" id="JANIBJ010000031">
    <property type="protein sequence ID" value="MCQ8105527.1"/>
    <property type="molecule type" value="Genomic_DNA"/>
</dbReference>
<comment type="caution">
    <text evidence="1">The sequence shown here is derived from an EMBL/GenBank/DDBJ whole genome shotgun (WGS) entry which is preliminary data.</text>
</comment>
<name>A0ABT1TKC5_9GAMM</name>
<evidence type="ECO:0000313" key="1">
    <source>
        <dbReference type="EMBL" id="MCQ8105527.1"/>
    </source>
</evidence>
<dbReference type="Proteomes" id="UP001524499">
    <property type="component" value="Unassembled WGS sequence"/>
</dbReference>
<reference evidence="1 2" key="1">
    <citation type="submission" date="2022-07" db="EMBL/GenBank/DDBJ databases">
        <title>Methylomonas rivi sp. nov., Methylomonas rosea sp. nov., Methylomonas aureus sp. nov. and Methylomonas subterranea sp. nov., four novel methanotrophs isolated from a freshwater creek and the deep terrestrial subsurface.</title>
        <authorList>
            <person name="Abin C."/>
            <person name="Sankaranarayanan K."/>
            <person name="Garner C."/>
            <person name="Sindelar R."/>
            <person name="Kotary K."/>
            <person name="Garner R."/>
            <person name="Barclay S."/>
            <person name="Lawson P."/>
            <person name="Krumholz L."/>
        </authorList>
    </citation>
    <scope>NUCLEOTIDE SEQUENCE [LARGE SCALE GENOMIC DNA]</scope>
    <source>
        <strain evidence="1 2">SURF-2</strain>
    </source>
</reference>
<proteinExistence type="predicted"/>
<gene>
    <name evidence="1" type="ORF">NP590_15555</name>
</gene>